<gene>
    <name evidence="2" type="ORF">HMPREF1059_03014</name>
</gene>
<comment type="caution">
    <text evidence="2">The sequence shown here is derived from an EMBL/GenBank/DDBJ whole genome shotgun (WGS) entry which is preliminary data.</text>
</comment>
<evidence type="ECO:0000313" key="2">
    <source>
        <dbReference type="EMBL" id="EKN23590.1"/>
    </source>
</evidence>
<dbReference type="PROSITE" id="PS51257">
    <property type="entry name" value="PROKAR_LIPOPROTEIN"/>
    <property type="match status" value="1"/>
</dbReference>
<feature type="signal peptide" evidence="1">
    <location>
        <begin position="1"/>
        <end position="24"/>
    </location>
</feature>
<name>A0AAD2TMM1_PARDI</name>
<feature type="chain" id="PRO_5041992694" description="Lipocalin-like domain-containing protein" evidence="1">
    <location>
        <begin position="25"/>
        <end position="144"/>
    </location>
</feature>
<proteinExistence type="predicted"/>
<sequence>MRTKFNLLATLLMVVLCVGFTSCSDDEKDEIQDDKTLDLLIGSWEYELSSFTDEEGNVVSRQMETVTFNSDMSWTGVDYYIEVGYPDKETEKWGEGTYSYNKTTKELTLNNNIFESGIMKILKITENELSWFDGEDIMNYTRKK</sequence>
<dbReference type="EMBL" id="AGZN01000031">
    <property type="protein sequence ID" value="EKN23590.1"/>
    <property type="molecule type" value="Genomic_DNA"/>
</dbReference>
<dbReference type="RefSeq" id="WP_005867052.1">
    <property type="nucleotide sequence ID" value="NZ_JH976489.1"/>
</dbReference>
<keyword evidence="1" id="KW-0732">Signal</keyword>
<reference evidence="2 3" key="1">
    <citation type="submission" date="2012-02" db="EMBL/GenBank/DDBJ databases">
        <title>The Genome Sequence of Parabacteroides distasonis CL09T03C24.</title>
        <authorList>
            <consortium name="The Broad Institute Genome Sequencing Platform"/>
            <person name="Earl A."/>
            <person name="Ward D."/>
            <person name="Feldgarden M."/>
            <person name="Gevers D."/>
            <person name="Zitomersky N.L."/>
            <person name="Coyne M.J."/>
            <person name="Comstock L.E."/>
            <person name="Young S.K."/>
            <person name="Zeng Q."/>
            <person name="Gargeya S."/>
            <person name="Fitzgerald M."/>
            <person name="Haas B."/>
            <person name="Abouelleil A."/>
            <person name="Alvarado L."/>
            <person name="Arachchi H.M."/>
            <person name="Berlin A."/>
            <person name="Chapman S.B."/>
            <person name="Gearin G."/>
            <person name="Goldberg J."/>
            <person name="Griggs A."/>
            <person name="Gujja S."/>
            <person name="Hansen M."/>
            <person name="Heiman D."/>
            <person name="Howarth C."/>
            <person name="Larimer J."/>
            <person name="Lui A."/>
            <person name="MacDonald P.J.P."/>
            <person name="McCowen C."/>
            <person name="Montmayeur A."/>
            <person name="Murphy C."/>
            <person name="Neiman D."/>
            <person name="Pearson M."/>
            <person name="Priest M."/>
            <person name="Roberts A."/>
            <person name="Saif S."/>
            <person name="Shea T."/>
            <person name="Sisk P."/>
            <person name="Stolte C."/>
            <person name="Sykes S."/>
            <person name="Wortman J."/>
            <person name="Nusbaum C."/>
            <person name="Birren B."/>
        </authorList>
    </citation>
    <scope>NUCLEOTIDE SEQUENCE [LARGE SCALE GENOMIC DNA]</scope>
    <source>
        <strain evidence="2 3">CL09T03C24</strain>
    </source>
</reference>
<organism evidence="2 3">
    <name type="scientific">Parabacteroides distasonis CL09T03C24</name>
    <dbReference type="NCBI Taxonomy" id="999417"/>
    <lineage>
        <taxon>Bacteria</taxon>
        <taxon>Pseudomonadati</taxon>
        <taxon>Bacteroidota</taxon>
        <taxon>Bacteroidia</taxon>
        <taxon>Bacteroidales</taxon>
        <taxon>Tannerellaceae</taxon>
        <taxon>Parabacteroides</taxon>
    </lineage>
</organism>
<dbReference type="AlphaFoldDB" id="A0AAD2TMM1"/>
<dbReference type="Proteomes" id="UP000006262">
    <property type="component" value="Unassembled WGS sequence"/>
</dbReference>
<accession>A0AAD2TMM1</accession>
<evidence type="ECO:0000313" key="3">
    <source>
        <dbReference type="Proteomes" id="UP000006262"/>
    </source>
</evidence>
<evidence type="ECO:0000256" key="1">
    <source>
        <dbReference type="SAM" id="SignalP"/>
    </source>
</evidence>
<protein>
    <recommendedName>
        <fullName evidence="4">Lipocalin-like domain-containing protein</fullName>
    </recommendedName>
</protein>
<evidence type="ECO:0008006" key="4">
    <source>
        <dbReference type="Google" id="ProtNLM"/>
    </source>
</evidence>